<gene>
    <name evidence="1" type="ORF">BdWA1_002794</name>
</gene>
<accession>A0AAD9UNR7</accession>
<proteinExistence type="predicted"/>
<dbReference type="KEGG" id="bdw:94337091"/>
<reference evidence="1" key="1">
    <citation type="journal article" date="2023" name="Nat. Microbiol.">
        <title>Babesia duncani multi-omics identifies virulence factors and drug targets.</title>
        <authorList>
            <person name="Singh P."/>
            <person name="Lonardi S."/>
            <person name="Liang Q."/>
            <person name="Vydyam P."/>
            <person name="Khabirova E."/>
            <person name="Fang T."/>
            <person name="Gihaz S."/>
            <person name="Thekkiniath J."/>
            <person name="Munshi M."/>
            <person name="Abel S."/>
            <person name="Ciampossin L."/>
            <person name="Batugedara G."/>
            <person name="Gupta M."/>
            <person name="Lu X.M."/>
            <person name="Lenz T."/>
            <person name="Chakravarty S."/>
            <person name="Cornillot E."/>
            <person name="Hu Y."/>
            <person name="Ma W."/>
            <person name="Gonzalez L.M."/>
            <person name="Sanchez S."/>
            <person name="Estrada K."/>
            <person name="Sanchez-Flores A."/>
            <person name="Montero E."/>
            <person name="Harb O.S."/>
            <person name="Le Roch K.G."/>
            <person name="Mamoun C.B."/>
        </authorList>
    </citation>
    <scope>NUCLEOTIDE SEQUENCE</scope>
    <source>
        <strain evidence="1">WA1</strain>
    </source>
</reference>
<protein>
    <recommendedName>
        <fullName evidence="3">CHCH domain-containing protein</fullName>
    </recommendedName>
</protein>
<evidence type="ECO:0000313" key="2">
    <source>
        <dbReference type="Proteomes" id="UP001214638"/>
    </source>
</evidence>
<evidence type="ECO:0000313" key="1">
    <source>
        <dbReference type="EMBL" id="KAK2196194.1"/>
    </source>
</evidence>
<dbReference type="Proteomes" id="UP001214638">
    <property type="component" value="Unassembled WGS sequence"/>
</dbReference>
<dbReference type="RefSeq" id="XP_067803036.1">
    <property type="nucleotide sequence ID" value="XM_067947814.1"/>
</dbReference>
<evidence type="ECO:0008006" key="3">
    <source>
        <dbReference type="Google" id="ProtNLM"/>
    </source>
</evidence>
<organism evidence="1 2">
    <name type="scientific">Babesia duncani</name>
    <dbReference type="NCBI Taxonomy" id="323732"/>
    <lineage>
        <taxon>Eukaryota</taxon>
        <taxon>Sar</taxon>
        <taxon>Alveolata</taxon>
        <taxon>Apicomplexa</taxon>
        <taxon>Aconoidasida</taxon>
        <taxon>Piroplasmida</taxon>
        <taxon>Babesiidae</taxon>
        <taxon>Babesia</taxon>
    </lineage>
</organism>
<name>A0AAD9UNR7_9APIC</name>
<dbReference type="EMBL" id="JALLKP010000003">
    <property type="protein sequence ID" value="KAK2196194.1"/>
    <property type="molecule type" value="Genomic_DNA"/>
</dbReference>
<dbReference type="AlphaFoldDB" id="A0AAD9UNR7"/>
<dbReference type="GeneID" id="94337091"/>
<comment type="caution">
    <text evidence="1">The sequence shown here is derived from an EMBL/GenBank/DDBJ whole genome shotgun (WGS) entry which is preliminary data.</text>
</comment>
<sequence length="77" mass="9142">MARKKIRRHPDEFCQMKPLRECLLNNDGKIEKCIKEIEIFEKTCDNNKPYYHSREGMDDSSVAYIAPTQRFNNDKCS</sequence>
<keyword evidence="2" id="KW-1185">Reference proteome</keyword>